<keyword evidence="6" id="KW-1185">Reference proteome</keyword>
<evidence type="ECO:0000313" key="5">
    <source>
        <dbReference type="EMBL" id="QOL19714.1"/>
    </source>
</evidence>
<dbReference type="InterPro" id="IPR003812">
    <property type="entry name" value="Fido"/>
</dbReference>
<feature type="active site" evidence="2">
    <location>
        <position position="217"/>
    </location>
</feature>
<keyword evidence="1" id="KW-0067">ATP-binding</keyword>
<feature type="binding site" evidence="1">
    <location>
        <position position="259"/>
    </location>
    <ligand>
        <name>ATP</name>
        <dbReference type="ChEBI" id="CHEBI:30616"/>
    </ligand>
</feature>
<dbReference type="GO" id="GO:0016779">
    <property type="term" value="F:nucleotidyltransferase activity"/>
    <property type="evidence" value="ECO:0007669"/>
    <property type="project" value="UniProtKB-KW"/>
</dbReference>
<proteinExistence type="predicted"/>
<dbReference type="InterPro" id="IPR025758">
    <property type="entry name" value="Fic/DOC_N"/>
</dbReference>
<dbReference type="EC" id="2.7.7.-" evidence="5"/>
<dbReference type="InterPro" id="IPR040198">
    <property type="entry name" value="Fido_containing"/>
</dbReference>
<dbReference type="AlphaFoldDB" id="A0A7L9RT05"/>
<dbReference type="PANTHER" id="PTHR13504:SF38">
    <property type="entry name" value="FIDO DOMAIN-CONTAINING PROTEIN"/>
    <property type="match status" value="1"/>
</dbReference>
<dbReference type="PROSITE" id="PS51459">
    <property type="entry name" value="FIDO"/>
    <property type="match status" value="1"/>
</dbReference>
<reference evidence="5 6" key="1">
    <citation type="submission" date="2020-06" db="EMBL/GenBank/DDBJ databases">
        <title>The endosymbiont of the kinetoplastid Bodo saltans is a Paracaedibacter-like alpha-proteobacterium possessing a putative toxin-antitoxin system.</title>
        <authorList>
            <person name="Midha S."/>
            <person name="Rigden D.J."/>
            <person name="Siozios S."/>
            <person name="Hurst G.D.D."/>
            <person name="Jackson A.P."/>
        </authorList>
    </citation>
    <scope>NUCLEOTIDE SEQUENCE [LARGE SCALE GENOMIC DNA]</scope>
    <source>
        <strain evidence="5">Lake Konstanz</strain>
    </source>
</reference>
<dbReference type="PANTHER" id="PTHR13504">
    <property type="entry name" value="FIDO DOMAIN-CONTAINING PROTEIN DDB_G0283145"/>
    <property type="match status" value="1"/>
</dbReference>
<dbReference type="RefSeq" id="WP_350332458.1">
    <property type="nucleotide sequence ID" value="NZ_CP054719.1"/>
</dbReference>
<dbReference type="SUPFAM" id="SSF140931">
    <property type="entry name" value="Fic-like"/>
    <property type="match status" value="1"/>
</dbReference>
<feature type="binding site" evidence="3">
    <location>
        <begin position="221"/>
        <end position="228"/>
    </location>
    <ligand>
        <name>ATP</name>
        <dbReference type="ChEBI" id="CHEBI:30616"/>
    </ligand>
</feature>
<keyword evidence="5" id="KW-0548">Nucleotidyltransferase</keyword>
<keyword evidence="1" id="KW-0547">Nucleotide-binding</keyword>
<feature type="binding site" evidence="1">
    <location>
        <position position="84"/>
    </location>
    <ligand>
        <name>ATP</name>
        <dbReference type="ChEBI" id="CHEBI:30616"/>
    </ligand>
</feature>
<dbReference type="Proteomes" id="UP000594001">
    <property type="component" value="Chromosome"/>
</dbReference>
<dbReference type="InterPro" id="IPR036597">
    <property type="entry name" value="Fido-like_dom_sf"/>
</dbReference>
<feature type="binding site" evidence="3">
    <location>
        <begin position="259"/>
        <end position="260"/>
    </location>
    <ligand>
        <name>ATP</name>
        <dbReference type="ChEBI" id="CHEBI:30616"/>
    </ligand>
</feature>
<feature type="binding site" evidence="1">
    <location>
        <position position="217"/>
    </location>
    <ligand>
        <name>ATP</name>
        <dbReference type="ChEBI" id="CHEBI:30616"/>
    </ligand>
</feature>
<dbReference type="PIRSF" id="PIRSF038925">
    <property type="entry name" value="AMP-prot_trans"/>
    <property type="match status" value="1"/>
</dbReference>
<sequence length="390" mass="43615">MSLDKKQRIGRYINSSTAGEIYQTYLPSDLPPNPPLDLTELYTLLDAANIALGRLDGMSMLLPDPSLFLYMYVRKEAVLSSQIEGTQSSLSDLLMFENAEAPGVPVDDVTEVSCYVSALNYGIERLKSFPLSLRLIREIHGKLMDNARGGQKQPGEFRTSQNWIGGSRPGNARFVPPSPETLMVCLDKFEKFLHDDTVKLPTLIKAALAHVQFETIHPFLDGNGRLGRLLITFMLYVDGTLKEPLLYLSLYFKANREAYYKHLQAVRETGDWESWIAFFLNGVIDTANQATDAAQRIIKLFNSDQAHIGASGQSTAAALRIYSYFQHHPLSNTATIKKITKLSTPTVMRGLSTLESLGIINETTGKARHKVFAYKHYLDILSQGTEPLKY</sequence>
<dbReference type="InterPro" id="IPR026287">
    <property type="entry name" value="SoFic-like"/>
</dbReference>
<dbReference type="GO" id="GO:0005524">
    <property type="term" value="F:ATP binding"/>
    <property type="evidence" value="ECO:0007669"/>
    <property type="project" value="UniProtKB-KW"/>
</dbReference>
<feature type="domain" description="Fido" evidence="4">
    <location>
        <begin position="131"/>
        <end position="281"/>
    </location>
</feature>
<name>A0A7L9RT05_9PROT</name>
<evidence type="ECO:0000256" key="2">
    <source>
        <dbReference type="PIRSR" id="PIRSR640198-1"/>
    </source>
</evidence>
<dbReference type="Pfam" id="PF02661">
    <property type="entry name" value="Fic"/>
    <property type="match status" value="1"/>
</dbReference>
<evidence type="ECO:0000259" key="4">
    <source>
        <dbReference type="PROSITE" id="PS51459"/>
    </source>
</evidence>
<dbReference type="Pfam" id="PF13784">
    <property type="entry name" value="Fic_N"/>
    <property type="match status" value="1"/>
</dbReference>
<evidence type="ECO:0000256" key="1">
    <source>
        <dbReference type="PIRSR" id="PIRSR038925-1"/>
    </source>
</evidence>
<evidence type="ECO:0000313" key="6">
    <source>
        <dbReference type="Proteomes" id="UP000594001"/>
    </source>
</evidence>
<dbReference type="KEGG" id="pbal:CPBP_00480"/>
<gene>
    <name evidence="5" type="primary">fic</name>
    <name evidence="5" type="ORF">CPBP_00480</name>
</gene>
<evidence type="ECO:0000256" key="3">
    <source>
        <dbReference type="PIRSR" id="PIRSR640198-2"/>
    </source>
</evidence>
<organism evidence="5 6">
    <name type="scientific">Candidatus Bodocaedibacter vickermanii</name>
    <dbReference type="NCBI Taxonomy" id="2741701"/>
    <lineage>
        <taxon>Bacteria</taxon>
        <taxon>Pseudomonadati</taxon>
        <taxon>Pseudomonadota</taxon>
        <taxon>Alphaproteobacteria</taxon>
        <taxon>Holosporales</taxon>
        <taxon>Candidatus Paracaedibacteraceae</taxon>
        <taxon>Candidatus Bodocaedibacter</taxon>
    </lineage>
</organism>
<dbReference type="Gene3D" id="1.10.3290.10">
    <property type="entry name" value="Fido-like domain"/>
    <property type="match status" value="1"/>
</dbReference>
<protein>
    <submittedName>
        <fullName evidence="5">Fic family protein</fullName>
        <ecNumber evidence="5">2.7.7.-</ecNumber>
    </submittedName>
</protein>
<dbReference type="EMBL" id="CP054719">
    <property type="protein sequence ID" value="QOL19714.1"/>
    <property type="molecule type" value="Genomic_DNA"/>
</dbReference>
<keyword evidence="5" id="KW-0808">Transferase</keyword>
<accession>A0A7L9RT05</accession>
<feature type="binding site" evidence="1">
    <location>
        <begin position="222"/>
        <end position="228"/>
    </location>
    <ligand>
        <name>ATP</name>
        <dbReference type="ChEBI" id="CHEBI:30616"/>
    </ligand>
</feature>